<name>A0AA40BM61_9PEZI</name>
<dbReference type="AlphaFoldDB" id="A0AA40BM61"/>
<evidence type="ECO:0000256" key="1">
    <source>
        <dbReference type="SAM" id="MobiDB-lite"/>
    </source>
</evidence>
<gene>
    <name evidence="2" type="ORF">B0T21DRAFT_393381</name>
</gene>
<evidence type="ECO:0000313" key="2">
    <source>
        <dbReference type="EMBL" id="KAK0736794.1"/>
    </source>
</evidence>
<evidence type="ECO:0008006" key="4">
    <source>
        <dbReference type="Google" id="ProtNLM"/>
    </source>
</evidence>
<feature type="compositionally biased region" description="Basic residues" evidence="1">
    <location>
        <begin position="23"/>
        <end position="34"/>
    </location>
</feature>
<feature type="compositionally biased region" description="Basic and acidic residues" evidence="1">
    <location>
        <begin position="35"/>
        <end position="51"/>
    </location>
</feature>
<comment type="caution">
    <text evidence="2">The sequence shown here is derived from an EMBL/GenBank/DDBJ whole genome shotgun (WGS) entry which is preliminary data.</text>
</comment>
<sequence>MSQPVDGAVGVVEKVEVMDKVAKGKAKKQAKKEKKALEAKEAREARDANDVEKKAEYAKITAKSTTTAQKLPAGERVHAAIKTPSGYIGIHDKLGVDTTSQPPTPRKFLPARPPSQPLQRSSQQPTVDIGWTRTFVHQSAKKHALKGVQHVSTAEDCRISVFCDGSAETVEAGMQKPGGYAVSFNMYRPGNKQHGQRVGVAWPMDPALGSANTEAVALLEGLNKAEEQICDMWKSRLVKLLRQVLDAEEALLRLRAKYNLHSLTVEYHWLPGHDNITPHDHVDKICGMARRQNKPVFSVNGTVHKNTPVQYQSSYPSVRALFLQAQAGKQQVTGKGAKAL</sequence>
<protein>
    <recommendedName>
        <fullName evidence="4">RNase H type-1 domain-containing protein</fullName>
    </recommendedName>
</protein>
<dbReference type="Proteomes" id="UP001172159">
    <property type="component" value="Unassembled WGS sequence"/>
</dbReference>
<feature type="region of interest" description="Disordered" evidence="1">
    <location>
        <begin position="99"/>
        <end position="125"/>
    </location>
</feature>
<feature type="region of interest" description="Disordered" evidence="1">
    <location>
        <begin position="23"/>
        <end position="51"/>
    </location>
</feature>
<dbReference type="EMBL" id="JAUKTV010000006">
    <property type="protein sequence ID" value="KAK0736794.1"/>
    <property type="molecule type" value="Genomic_DNA"/>
</dbReference>
<organism evidence="2 3">
    <name type="scientific">Apiosordaria backusii</name>
    <dbReference type="NCBI Taxonomy" id="314023"/>
    <lineage>
        <taxon>Eukaryota</taxon>
        <taxon>Fungi</taxon>
        <taxon>Dikarya</taxon>
        <taxon>Ascomycota</taxon>
        <taxon>Pezizomycotina</taxon>
        <taxon>Sordariomycetes</taxon>
        <taxon>Sordariomycetidae</taxon>
        <taxon>Sordariales</taxon>
        <taxon>Lasiosphaeriaceae</taxon>
        <taxon>Apiosordaria</taxon>
    </lineage>
</organism>
<accession>A0AA40BM61</accession>
<reference evidence="2" key="1">
    <citation type="submission" date="2023-06" db="EMBL/GenBank/DDBJ databases">
        <title>Genome-scale phylogeny and comparative genomics of the fungal order Sordariales.</title>
        <authorList>
            <consortium name="Lawrence Berkeley National Laboratory"/>
            <person name="Hensen N."/>
            <person name="Bonometti L."/>
            <person name="Westerberg I."/>
            <person name="Brannstrom I.O."/>
            <person name="Guillou S."/>
            <person name="Cros-Aarteil S."/>
            <person name="Calhoun S."/>
            <person name="Haridas S."/>
            <person name="Kuo A."/>
            <person name="Mondo S."/>
            <person name="Pangilinan J."/>
            <person name="Riley R."/>
            <person name="Labutti K."/>
            <person name="Andreopoulos B."/>
            <person name="Lipzen A."/>
            <person name="Chen C."/>
            <person name="Yanf M."/>
            <person name="Daum C."/>
            <person name="Ng V."/>
            <person name="Clum A."/>
            <person name="Steindorff A."/>
            <person name="Ohm R."/>
            <person name="Martin F."/>
            <person name="Silar P."/>
            <person name="Natvig D."/>
            <person name="Lalanne C."/>
            <person name="Gautier V."/>
            <person name="Ament-Velasquez S.L."/>
            <person name="Kruys A."/>
            <person name="Hutchinson M.I."/>
            <person name="Powell A.J."/>
            <person name="Barry K."/>
            <person name="Miller A.N."/>
            <person name="Grigoriev I.V."/>
            <person name="Debuchy R."/>
            <person name="Gladieux P."/>
            <person name="Thoren M.H."/>
            <person name="Johannesson H."/>
        </authorList>
    </citation>
    <scope>NUCLEOTIDE SEQUENCE</scope>
    <source>
        <strain evidence="2">CBS 540.89</strain>
    </source>
</reference>
<keyword evidence="3" id="KW-1185">Reference proteome</keyword>
<proteinExistence type="predicted"/>
<evidence type="ECO:0000313" key="3">
    <source>
        <dbReference type="Proteomes" id="UP001172159"/>
    </source>
</evidence>